<accession>A0A329SM36</accession>
<reference evidence="1" key="2">
    <citation type="submission" date="2018-10" db="EMBL/GenBank/DDBJ databases">
        <title>Effector identification in a new, highly contiguous assembly of the strawberry crown rot pathogen Phytophthora cactorum.</title>
        <authorList>
            <person name="Armitage A.D."/>
            <person name="Nellist C.F."/>
            <person name="Bates H."/>
            <person name="Vickerstaff R.J."/>
            <person name="Harrison R.J."/>
        </authorList>
    </citation>
    <scope>NUCLEOTIDE SEQUENCE</scope>
    <source>
        <strain evidence="1">15-7</strain>
        <strain evidence="2">4032</strain>
        <strain evidence="3">4040</strain>
        <strain evidence="4">P421</strain>
    </source>
</reference>
<evidence type="ECO:0000313" key="1">
    <source>
        <dbReference type="EMBL" id="KAG2851087.1"/>
    </source>
</evidence>
<dbReference type="EMBL" id="RCMG01000632">
    <property type="protein sequence ID" value="KAG2851087.1"/>
    <property type="molecule type" value="Genomic_DNA"/>
</dbReference>
<evidence type="ECO:0000313" key="4">
    <source>
        <dbReference type="EMBL" id="KAG3214615.1"/>
    </source>
</evidence>
<name>A0A329SM36_9STRA</name>
<evidence type="ECO:0000313" key="6">
    <source>
        <dbReference type="Proteomes" id="UP000251314"/>
    </source>
</evidence>
<gene>
    <name evidence="5" type="ORF">PC110_g5920</name>
    <name evidence="1" type="ORF">PC113_g16209</name>
    <name evidence="2" type="ORF">PC115_g15615</name>
    <name evidence="3" type="ORF">PC117_g17228</name>
    <name evidence="4" type="ORF">PC129_g14480</name>
</gene>
<dbReference type="Proteomes" id="UP000774804">
    <property type="component" value="Unassembled WGS sequence"/>
</dbReference>
<evidence type="ECO:0000313" key="3">
    <source>
        <dbReference type="EMBL" id="KAG2918032.1"/>
    </source>
</evidence>
<dbReference type="EMBL" id="RCMI01000643">
    <property type="protein sequence ID" value="KAG2902369.1"/>
    <property type="molecule type" value="Genomic_DNA"/>
</dbReference>
<dbReference type="Proteomes" id="UP000736787">
    <property type="component" value="Unassembled WGS sequence"/>
</dbReference>
<sequence>MLASAATLDFPEDSATTCLFTDALDIGWSAVVTQVVNFDSKVPATDQQHRLLQCLSGTFTGSQ</sequence>
<reference evidence="5 6" key="1">
    <citation type="submission" date="2018-01" db="EMBL/GenBank/DDBJ databases">
        <title>Draft genome of the strawberry crown rot pathogen Phytophthora cactorum.</title>
        <authorList>
            <person name="Armitage A.D."/>
            <person name="Lysoe E."/>
            <person name="Nellist C.F."/>
            <person name="Harrison R.J."/>
            <person name="Brurberg M.B."/>
        </authorList>
    </citation>
    <scope>NUCLEOTIDE SEQUENCE [LARGE SCALE GENOMIC DNA]</scope>
    <source>
        <strain evidence="5 6">10300</strain>
    </source>
</reference>
<evidence type="ECO:0000313" key="2">
    <source>
        <dbReference type="EMBL" id="KAG2902369.1"/>
    </source>
</evidence>
<evidence type="ECO:0000313" key="5">
    <source>
        <dbReference type="EMBL" id="RAW37854.1"/>
    </source>
</evidence>
<dbReference type="Proteomes" id="UP000760860">
    <property type="component" value="Unassembled WGS sequence"/>
</dbReference>
<dbReference type="VEuPathDB" id="FungiDB:PC110_g5920"/>
<dbReference type="Proteomes" id="UP000735874">
    <property type="component" value="Unassembled WGS sequence"/>
</dbReference>
<dbReference type="EMBL" id="MJFZ01000102">
    <property type="protein sequence ID" value="RAW37854.1"/>
    <property type="molecule type" value="Genomic_DNA"/>
</dbReference>
<proteinExistence type="predicted"/>
<organism evidence="5 6">
    <name type="scientific">Phytophthora cactorum</name>
    <dbReference type="NCBI Taxonomy" id="29920"/>
    <lineage>
        <taxon>Eukaryota</taxon>
        <taxon>Sar</taxon>
        <taxon>Stramenopiles</taxon>
        <taxon>Oomycota</taxon>
        <taxon>Peronosporomycetes</taxon>
        <taxon>Peronosporales</taxon>
        <taxon>Peronosporaceae</taxon>
        <taxon>Phytophthora</taxon>
    </lineage>
</organism>
<dbReference type="EMBL" id="RCMK01000640">
    <property type="protein sequence ID" value="KAG2918032.1"/>
    <property type="molecule type" value="Genomic_DNA"/>
</dbReference>
<evidence type="ECO:0008006" key="7">
    <source>
        <dbReference type="Google" id="ProtNLM"/>
    </source>
</evidence>
<dbReference type="Proteomes" id="UP000251314">
    <property type="component" value="Unassembled WGS sequence"/>
</dbReference>
<keyword evidence="6" id="KW-1185">Reference proteome</keyword>
<dbReference type="OrthoDB" id="127017at2759"/>
<dbReference type="EMBL" id="RCMV01000624">
    <property type="protein sequence ID" value="KAG3214615.1"/>
    <property type="molecule type" value="Genomic_DNA"/>
</dbReference>
<comment type="caution">
    <text evidence="5">The sequence shown here is derived from an EMBL/GenBank/DDBJ whole genome shotgun (WGS) entry which is preliminary data.</text>
</comment>
<protein>
    <recommendedName>
        <fullName evidence="7">Reverse transcriptase/retrotransposon-derived protein RNase H-like domain-containing protein</fullName>
    </recommendedName>
</protein>
<dbReference type="AlphaFoldDB" id="A0A329SM36"/>